<sequence length="360" mass="40443">KLLTDLRRLSDEIPTDVKQSVGIPSVFRRNCPMVRRNSVGKYRRNSDDFVVNRNVVGNSSEYTDELPTTTTVTFFIGMSSKSRRKIPTNHISSEFRRKRPTEFRRLNFFGFGRKFVSFPSQISEDLGVRRNLRRNSLTQSPSVNLFQETRPLYLTVMFSELGLIRPVHLPPCCGPVLIIPQILGFLALKSGLTIAHRKAKVSLLGTGQKIHHLVNTHSGLTLTLTSWFGMVPSHIGQVGDRFGAFSEVIAMDASGQFRQYNMHAKMVMWYLPWAAPKERCDGYGYCGSFGICNENSPEAFSRKCAFPHRTDSNDLVGRCVTCPGPTTSLVTTTTTYATTCQADCSCEAYAYDGTQYGHRH</sequence>
<feature type="non-terminal residue" evidence="4">
    <location>
        <position position="1"/>
    </location>
</feature>
<dbReference type="InterPro" id="IPR000858">
    <property type="entry name" value="S_locus_glycoprot_dom"/>
</dbReference>
<dbReference type="AlphaFoldDB" id="A0A8S9RRB3"/>
<keyword evidence="1" id="KW-0732">Signal</keyword>
<reference evidence="4" key="1">
    <citation type="submission" date="2019-12" db="EMBL/GenBank/DDBJ databases">
        <title>Genome sequencing and annotation of Brassica cretica.</title>
        <authorList>
            <person name="Studholme D.J."/>
            <person name="Sarris P."/>
        </authorList>
    </citation>
    <scope>NUCLEOTIDE SEQUENCE</scope>
    <source>
        <strain evidence="4">PFS-109/04</strain>
        <tissue evidence="4">Leaf</tissue>
    </source>
</reference>
<proteinExistence type="predicted"/>
<dbReference type="EMBL" id="QGKX02000095">
    <property type="protein sequence ID" value="KAF3575111.1"/>
    <property type="molecule type" value="Genomic_DNA"/>
</dbReference>
<dbReference type="Pfam" id="PF00954">
    <property type="entry name" value="S_locus_glycop"/>
    <property type="match status" value="1"/>
</dbReference>
<protein>
    <recommendedName>
        <fullName evidence="3">S-locus glycoprotein domain-containing protein</fullName>
    </recommendedName>
</protein>
<dbReference type="GO" id="GO:0048544">
    <property type="term" value="P:recognition of pollen"/>
    <property type="evidence" value="ECO:0007669"/>
    <property type="project" value="InterPro"/>
</dbReference>
<evidence type="ECO:0000259" key="3">
    <source>
        <dbReference type="Pfam" id="PF00954"/>
    </source>
</evidence>
<comment type="caution">
    <text evidence="4">The sequence shown here is derived from an EMBL/GenBank/DDBJ whole genome shotgun (WGS) entry which is preliminary data.</text>
</comment>
<feature type="domain" description="S-locus glycoprotein" evidence="3">
    <location>
        <begin position="248"/>
        <end position="298"/>
    </location>
</feature>
<evidence type="ECO:0000313" key="4">
    <source>
        <dbReference type="EMBL" id="KAF3575111.1"/>
    </source>
</evidence>
<organism evidence="4 5">
    <name type="scientific">Brassica cretica</name>
    <name type="common">Mustard</name>
    <dbReference type="NCBI Taxonomy" id="69181"/>
    <lineage>
        <taxon>Eukaryota</taxon>
        <taxon>Viridiplantae</taxon>
        <taxon>Streptophyta</taxon>
        <taxon>Embryophyta</taxon>
        <taxon>Tracheophyta</taxon>
        <taxon>Spermatophyta</taxon>
        <taxon>Magnoliopsida</taxon>
        <taxon>eudicotyledons</taxon>
        <taxon>Gunneridae</taxon>
        <taxon>Pentapetalae</taxon>
        <taxon>rosids</taxon>
        <taxon>malvids</taxon>
        <taxon>Brassicales</taxon>
        <taxon>Brassicaceae</taxon>
        <taxon>Brassiceae</taxon>
        <taxon>Brassica</taxon>
    </lineage>
</organism>
<evidence type="ECO:0000256" key="1">
    <source>
        <dbReference type="ARBA" id="ARBA00022729"/>
    </source>
</evidence>
<gene>
    <name evidence="4" type="ORF">F2Q69_00060665</name>
</gene>
<name>A0A8S9RRB3_BRACR</name>
<evidence type="ECO:0000256" key="2">
    <source>
        <dbReference type="ARBA" id="ARBA00023157"/>
    </source>
</evidence>
<keyword evidence="2" id="KW-1015">Disulfide bond</keyword>
<accession>A0A8S9RRB3</accession>
<evidence type="ECO:0000313" key="5">
    <source>
        <dbReference type="Proteomes" id="UP000712600"/>
    </source>
</evidence>
<dbReference type="Proteomes" id="UP000712600">
    <property type="component" value="Unassembled WGS sequence"/>
</dbReference>